<reference evidence="3 4" key="1">
    <citation type="submission" date="2024-09" db="EMBL/GenBank/DDBJ databases">
        <authorList>
            <person name="Sun Q."/>
            <person name="Mori K."/>
        </authorList>
    </citation>
    <scope>NUCLEOTIDE SEQUENCE [LARGE SCALE GENOMIC DNA]</scope>
    <source>
        <strain evidence="3 4">CCM 3426</strain>
    </source>
</reference>
<organism evidence="3 4">
    <name type="scientific">Nonomuraea spiralis</name>
    <dbReference type="NCBI Taxonomy" id="46182"/>
    <lineage>
        <taxon>Bacteria</taxon>
        <taxon>Bacillati</taxon>
        <taxon>Actinomycetota</taxon>
        <taxon>Actinomycetes</taxon>
        <taxon>Streptosporangiales</taxon>
        <taxon>Streptosporangiaceae</taxon>
        <taxon>Nonomuraea</taxon>
    </lineage>
</organism>
<dbReference type="PANTHER" id="PTHR35372">
    <property type="entry name" value="ATP BINDING PROTEIN-RELATED"/>
    <property type="match status" value="1"/>
</dbReference>
<dbReference type="InterPro" id="IPR051620">
    <property type="entry name" value="ORF904-like_C"/>
</dbReference>
<gene>
    <name evidence="3" type="ORF">ACFFV7_32385</name>
</gene>
<dbReference type="RefSeq" id="WP_189653437.1">
    <property type="nucleotide sequence ID" value="NZ_BMRC01000041.1"/>
</dbReference>
<sequence length="307" mass="32506">MTPHPPRQTRSYALAAAARGWHVFPLAPGDKVPLKGWKWKEHHTTDADTISRFWTATAYNIGIATGPSNLVVIDLDTPKNGEQPPPPWNQPGVNDGADVLALLCEQAGQPLPLETFQVRTRRGGTHLYFTAPEGLTLGNTSGAKGQGLGWLIDTRASGGYVVAPGSYVDLPDGTGTYDTIHTAEPAPLPPWLAERLARTDHEHQAVHVSVHDVLAALGNQSTGYATTALHNELQHVLDAGPGTRNHTLNAAAFALGQLVATGLLPHRLTEDALHTAAQAAGLSPREAAATIRSGLTAGARQPRRGIA</sequence>
<accession>A0ABV5IN36</accession>
<evidence type="ECO:0000313" key="3">
    <source>
        <dbReference type="EMBL" id="MFB9205931.1"/>
    </source>
</evidence>
<comment type="caution">
    <text evidence="3">The sequence shown here is derived from an EMBL/GenBank/DDBJ whole genome shotgun (WGS) entry which is preliminary data.</text>
</comment>
<dbReference type="CDD" id="cd04859">
    <property type="entry name" value="Prim_Pol"/>
    <property type="match status" value="1"/>
</dbReference>
<dbReference type="Proteomes" id="UP001589647">
    <property type="component" value="Unassembled WGS sequence"/>
</dbReference>
<proteinExistence type="predicted"/>
<name>A0ABV5IN36_9ACTN</name>
<keyword evidence="4" id="KW-1185">Reference proteome</keyword>
<dbReference type="SUPFAM" id="SSF56747">
    <property type="entry name" value="Prim-pol domain"/>
    <property type="match status" value="1"/>
</dbReference>
<dbReference type="Pfam" id="PF09250">
    <property type="entry name" value="Prim-Pol"/>
    <property type="match status" value="1"/>
</dbReference>
<keyword evidence="1" id="KW-0378">Hydrolase</keyword>
<dbReference type="PANTHER" id="PTHR35372:SF2">
    <property type="entry name" value="SF3 HELICASE DOMAIN-CONTAINING PROTEIN"/>
    <property type="match status" value="1"/>
</dbReference>
<evidence type="ECO:0000313" key="4">
    <source>
        <dbReference type="Proteomes" id="UP001589647"/>
    </source>
</evidence>
<dbReference type="EMBL" id="JBHMEI010000032">
    <property type="protein sequence ID" value="MFB9205931.1"/>
    <property type="molecule type" value="Genomic_DNA"/>
</dbReference>
<protein>
    <submittedName>
        <fullName evidence="3">Bifunctional DNA primase/polymerase</fullName>
    </submittedName>
</protein>
<evidence type="ECO:0000259" key="2">
    <source>
        <dbReference type="SMART" id="SM00943"/>
    </source>
</evidence>
<feature type="domain" description="DNA primase/polymerase bifunctional N-terminal" evidence="2">
    <location>
        <begin position="13"/>
        <end position="192"/>
    </location>
</feature>
<dbReference type="InterPro" id="IPR015330">
    <property type="entry name" value="DNA_primase/pol_bifunc_N"/>
</dbReference>
<dbReference type="SMART" id="SM00943">
    <property type="entry name" value="Prim-Pol"/>
    <property type="match status" value="1"/>
</dbReference>
<evidence type="ECO:0000256" key="1">
    <source>
        <dbReference type="ARBA" id="ARBA00022801"/>
    </source>
</evidence>